<evidence type="ECO:0000256" key="14">
    <source>
        <dbReference type="SAM" id="Coils"/>
    </source>
</evidence>
<dbReference type="InterPro" id="IPR026983">
    <property type="entry name" value="DHC"/>
</dbReference>
<keyword evidence="13" id="KW-0966">Cell projection</keyword>
<evidence type="ECO:0000256" key="8">
    <source>
        <dbReference type="ARBA" id="ARBA00023017"/>
    </source>
</evidence>
<evidence type="ECO:0000313" key="21">
    <source>
        <dbReference type="Proteomes" id="UP000299102"/>
    </source>
</evidence>
<dbReference type="GO" id="GO:0007018">
    <property type="term" value="P:microtubule-based movement"/>
    <property type="evidence" value="ECO:0007669"/>
    <property type="project" value="InterPro"/>
</dbReference>
<keyword evidence="5" id="KW-0677">Repeat</keyword>
<feature type="coiled-coil region" evidence="14">
    <location>
        <begin position="72"/>
        <end position="116"/>
    </location>
</feature>
<dbReference type="Pfam" id="PF18199">
    <property type="entry name" value="Dynein_C"/>
    <property type="match status" value="1"/>
</dbReference>
<dbReference type="Proteomes" id="UP000299102">
    <property type="component" value="Unassembled WGS sequence"/>
</dbReference>
<comment type="similarity">
    <text evidence="2">Belongs to the dynein heavy chain family.</text>
</comment>
<dbReference type="Gene3D" id="6.10.140.1060">
    <property type="match status" value="1"/>
</dbReference>
<dbReference type="FunFam" id="3.40.50.300:FF:000049">
    <property type="entry name" value="Dynein, axonemal, heavy chain 5"/>
    <property type="match status" value="1"/>
</dbReference>
<evidence type="ECO:0000256" key="1">
    <source>
        <dbReference type="ARBA" id="ARBA00004430"/>
    </source>
</evidence>
<dbReference type="Gene3D" id="1.10.8.720">
    <property type="entry name" value="Region D6 of dynein motor"/>
    <property type="match status" value="1"/>
</dbReference>
<dbReference type="EMBL" id="BGZK01000806">
    <property type="protein sequence ID" value="GBP61178.1"/>
    <property type="molecule type" value="Genomic_DNA"/>
</dbReference>
<reference evidence="20 21" key="1">
    <citation type="journal article" date="2019" name="Commun. Biol.">
        <title>The bagworm genome reveals a unique fibroin gene that provides high tensile strength.</title>
        <authorList>
            <person name="Kono N."/>
            <person name="Nakamura H."/>
            <person name="Ohtoshi R."/>
            <person name="Tomita M."/>
            <person name="Numata K."/>
            <person name="Arakawa K."/>
        </authorList>
    </citation>
    <scope>NUCLEOTIDE SEQUENCE [LARGE SCALE GENOMIC DNA]</scope>
</reference>
<dbReference type="PANTHER" id="PTHR45703:SF8">
    <property type="entry name" value="DYNEINS HEAVY CHAIN"/>
    <property type="match status" value="1"/>
</dbReference>
<dbReference type="Gene3D" id="1.10.8.1220">
    <property type="match status" value="1"/>
</dbReference>
<dbReference type="GO" id="GO:0030286">
    <property type="term" value="C:dynein complex"/>
    <property type="evidence" value="ECO:0007669"/>
    <property type="project" value="UniProtKB-KW"/>
</dbReference>
<keyword evidence="21" id="KW-1185">Reference proteome</keyword>
<accession>A0A4C1XCL9</accession>
<dbReference type="InterPro" id="IPR024743">
    <property type="entry name" value="Dynein_HC_stalk"/>
</dbReference>
<protein>
    <submittedName>
        <fullName evidence="20">Dynein beta chain, ciliary</fullName>
    </submittedName>
</protein>
<dbReference type="InterPro" id="IPR043160">
    <property type="entry name" value="Dynein_C_barrel"/>
</dbReference>
<dbReference type="Gene3D" id="1.20.920.20">
    <property type="match status" value="1"/>
</dbReference>
<feature type="domain" description="Dynein heavy chain region D6 P-loop" evidence="15">
    <location>
        <begin position="736"/>
        <end position="842"/>
    </location>
</feature>
<evidence type="ECO:0000256" key="11">
    <source>
        <dbReference type="ARBA" id="ARBA00023175"/>
    </source>
</evidence>
<keyword evidence="7" id="KW-0067">ATP-binding</keyword>
<evidence type="ECO:0000259" key="16">
    <source>
        <dbReference type="Pfam" id="PF12777"/>
    </source>
</evidence>
<dbReference type="Pfam" id="PF03028">
    <property type="entry name" value="Dynein_heavy"/>
    <property type="match status" value="1"/>
</dbReference>
<dbReference type="InterPro" id="IPR041228">
    <property type="entry name" value="Dynein_C"/>
</dbReference>
<evidence type="ECO:0000259" key="17">
    <source>
        <dbReference type="Pfam" id="PF12781"/>
    </source>
</evidence>
<comment type="caution">
    <text evidence="20">The sequence shown here is derived from an EMBL/GenBank/DDBJ whole genome shotgun (WGS) entry which is preliminary data.</text>
</comment>
<dbReference type="OrthoDB" id="447173at2759"/>
<dbReference type="Pfam" id="PF12781">
    <property type="entry name" value="AAA_9"/>
    <property type="match status" value="1"/>
</dbReference>
<dbReference type="FunFam" id="3.10.490.20:FF:000002">
    <property type="entry name" value="Dynein axonemal heavy chain 17"/>
    <property type="match status" value="1"/>
</dbReference>
<evidence type="ECO:0000259" key="18">
    <source>
        <dbReference type="Pfam" id="PF18198"/>
    </source>
</evidence>
<dbReference type="GO" id="GO:0005874">
    <property type="term" value="C:microtubule"/>
    <property type="evidence" value="ECO:0007669"/>
    <property type="project" value="UniProtKB-KW"/>
</dbReference>
<dbReference type="PANTHER" id="PTHR45703">
    <property type="entry name" value="DYNEIN HEAVY CHAIN"/>
    <property type="match status" value="1"/>
</dbReference>
<dbReference type="Pfam" id="PF18198">
    <property type="entry name" value="AAA_lid_11"/>
    <property type="match status" value="1"/>
</dbReference>
<feature type="domain" description="Dynein heavy chain coiled coil stalk" evidence="16">
    <location>
        <begin position="1"/>
        <end position="196"/>
    </location>
</feature>
<proteinExistence type="inferred from homology"/>
<dbReference type="GO" id="GO:0008569">
    <property type="term" value="F:minus-end-directed microtubule motor activity"/>
    <property type="evidence" value="ECO:0007669"/>
    <property type="project" value="InterPro"/>
</dbReference>
<dbReference type="GO" id="GO:0005524">
    <property type="term" value="F:ATP binding"/>
    <property type="evidence" value="ECO:0007669"/>
    <property type="project" value="UniProtKB-KW"/>
</dbReference>
<keyword evidence="10" id="KW-0969">Cilium</keyword>
<dbReference type="GO" id="GO:0051959">
    <property type="term" value="F:dynein light intermediate chain binding"/>
    <property type="evidence" value="ECO:0007669"/>
    <property type="project" value="InterPro"/>
</dbReference>
<evidence type="ECO:0000259" key="15">
    <source>
        <dbReference type="Pfam" id="PF03028"/>
    </source>
</evidence>
<evidence type="ECO:0000256" key="3">
    <source>
        <dbReference type="ARBA" id="ARBA00022490"/>
    </source>
</evidence>
<evidence type="ECO:0000313" key="20">
    <source>
        <dbReference type="EMBL" id="GBP61178.1"/>
    </source>
</evidence>
<evidence type="ECO:0000256" key="9">
    <source>
        <dbReference type="ARBA" id="ARBA00023054"/>
    </source>
</evidence>
<feature type="domain" description="Dynein heavy chain C-terminal" evidence="19">
    <location>
        <begin position="1018"/>
        <end position="1311"/>
    </location>
</feature>
<evidence type="ECO:0000256" key="12">
    <source>
        <dbReference type="ARBA" id="ARBA00023212"/>
    </source>
</evidence>
<dbReference type="InterPro" id="IPR004273">
    <property type="entry name" value="Dynein_heavy_D6_P-loop"/>
</dbReference>
<keyword evidence="4" id="KW-0493">Microtubule</keyword>
<dbReference type="FunFam" id="1.10.8.720:FF:000002">
    <property type="entry name" value="Dynein heavy chain 9, axonemal"/>
    <property type="match status" value="1"/>
</dbReference>
<dbReference type="Gene3D" id="3.40.50.300">
    <property type="entry name" value="P-loop containing nucleotide triphosphate hydrolases"/>
    <property type="match status" value="2"/>
</dbReference>
<dbReference type="GO" id="GO:0005930">
    <property type="term" value="C:axoneme"/>
    <property type="evidence" value="ECO:0007669"/>
    <property type="project" value="UniProtKB-SubCell"/>
</dbReference>
<dbReference type="InterPro" id="IPR035706">
    <property type="entry name" value="AAA_9"/>
</dbReference>
<keyword evidence="3" id="KW-0963">Cytoplasm</keyword>
<evidence type="ECO:0000259" key="19">
    <source>
        <dbReference type="Pfam" id="PF18199"/>
    </source>
</evidence>
<dbReference type="GO" id="GO:0045505">
    <property type="term" value="F:dynein intermediate chain binding"/>
    <property type="evidence" value="ECO:0007669"/>
    <property type="project" value="InterPro"/>
</dbReference>
<feature type="domain" description="Dynein heavy chain AAA lid" evidence="18">
    <location>
        <begin position="874"/>
        <end position="1010"/>
    </location>
</feature>
<evidence type="ECO:0000256" key="13">
    <source>
        <dbReference type="ARBA" id="ARBA00023273"/>
    </source>
</evidence>
<name>A0A4C1XCL9_EUMVA</name>
<dbReference type="Gene3D" id="1.20.1270.280">
    <property type="match status" value="1"/>
</dbReference>
<dbReference type="FunFam" id="1.20.1270.280:FF:000003">
    <property type="entry name" value="Dynein axonemal heavy chain 17"/>
    <property type="match status" value="1"/>
</dbReference>
<dbReference type="GO" id="GO:0031514">
    <property type="term" value="C:motile cilium"/>
    <property type="evidence" value="ECO:0007669"/>
    <property type="project" value="UniProtKB-ARBA"/>
</dbReference>
<gene>
    <name evidence="20" type="ORF">EVAR_28387_1</name>
</gene>
<feature type="domain" description="Dynein heavy chain ATP-binding dynein motor region" evidence="17">
    <location>
        <begin position="224"/>
        <end position="440"/>
    </location>
</feature>
<evidence type="ECO:0000256" key="2">
    <source>
        <dbReference type="ARBA" id="ARBA00008887"/>
    </source>
</evidence>
<keyword evidence="11" id="KW-0505">Motor protein</keyword>
<dbReference type="InterPro" id="IPR041658">
    <property type="entry name" value="AAA_lid_11"/>
</dbReference>
<evidence type="ECO:0000256" key="10">
    <source>
        <dbReference type="ARBA" id="ARBA00023069"/>
    </source>
</evidence>
<dbReference type="InterPro" id="IPR027417">
    <property type="entry name" value="P-loop_NTPase"/>
</dbReference>
<dbReference type="STRING" id="151549.A0A4C1XCL9"/>
<keyword evidence="8" id="KW-0243">Dynein</keyword>
<evidence type="ECO:0000256" key="5">
    <source>
        <dbReference type="ARBA" id="ARBA00022737"/>
    </source>
</evidence>
<evidence type="ECO:0000256" key="6">
    <source>
        <dbReference type="ARBA" id="ARBA00022741"/>
    </source>
</evidence>
<organism evidence="20 21">
    <name type="scientific">Eumeta variegata</name>
    <name type="common">Bagworm moth</name>
    <name type="synonym">Eumeta japonica</name>
    <dbReference type="NCBI Taxonomy" id="151549"/>
    <lineage>
        <taxon>Eukaryota</taxon>
        <taxon>Metazoa</taxon>
        <taxon>Ecdysozoa</taxon>
        <taxon>Arthropoda</taxon>
        <taxon>Hexapoda</taxon>
        <taxon>Insecta</taxon>
        <taxon>Pterygota</taxon>
        <taxon>Neoptera</taxon>
        <taxon>Endopterygota</taxon>
        <taxon>Lepidoptera</taxon>
        <taxon>Glossata</taxon>
        <taxon>Ditrysia</taxon>
        <taxon>Tineoidea</taxon>
        <taxon>Psychidae</taxon>
        <taxon>Oiketicinae</taxon>
        <taxon>Eumeta</taxon>
    </lineage>
</organism>
<dbReference type="Pfam" id="PF12777">
    <property type="entry name" value="MT"/>
    <property type="match status" value="1"/>
</dbReference>
<keyword evidence="6" id="KW-0547">Nucleotide-binding</keyword>
<evidence type="ECO:0000256" key="7">
    <source>
        <dbReference type="ARBA" id="ARBA00022840"/>
    </source>
</evidence>
<comment type="subcellular location">
    <subcellularLocation>
        <location evidence="1">Cytoplasm</location>
        <location evidence="1">Cytoskeleton</location>
        <location evidence="1">Cilium axoneme</location>
    </subcellularLocation>
</comment>
<evidence type="ECO:0000256" key="4">
    <source>
        <dbReference type="ARBA" id="ARBA00022701"/>
    </source>
</evidence>
<dbReference type="InterPro" id="IPR042219">
    <property type="entry name" value="AAA_lid_11_sf"/>
</dbReference>
<keyword evidence="9 14" id="KW-0175">Coiled coil</keyword>
<keyword evidence="12" id="KW-0206">Cytoskeleton</keyword>
<sequence>MAKVDQFLNDLVYYDKENIHPDVIKAVMPYVKNPEFNPDFIMSKSAAAAGLCSWVINIVKFYEVYVVVEPKRRALNAANAELQAARDKLAALTDQIKELESQLDVLMKAFQEAVNEKLKCQAEADNTNMTIDLANRLVNGLASEKIRWSETVVRLKESGVTLPGDVLLVTAFISYVGCFMRRYRLQLMNDDWVPFLSKTDPKIETTPGLEPLTMLTDDAQIAFWNNEGLPTDTMSAENATILTSSARWPLMIDPQLQGLKWIKTKYGDALVVIRLTQKNYLDQIERAVSNGDVVLLENIGETVDAVLEPLLGRVLIRKGKVLKIGDREIDYSPEFRLILQTKLANPHYQPEMQAQCTLINFTVTKDGLEEQLLGEVVKAERPDLESLRSGLTKQQNDFKITLKTLEDDLLRRLSSAGPDILSDSALVINLETTKKTAADIEIKVAEGKITAVKIDEARERYRRAATRASILYFILNDLCKINPIYQFSLKAYNVVFKDALARAEEADDLEGRVFNLLDSITFSVFIYTSRGLFERDKLVFLFQITLQVLQTEGRLIPTELDFLLKYAVAPEEPPFPWLSKNSWGGILALSKMDCFDNLDKDIEGASKRWQKYTDGEAPERDKLPGDWKNRTCLQRLCIMRALRPDRMSYAAGHDVFDSSLRSLIRFGKDGKGLSIAFVQDDMRSGWIATLGSRDESLCVQDSGPGMEGEGFRTVDAIHQVVEQWVDRRYSIMSFHLMQDLEKLGKKLEFSTDLKNFHIVSLGQGQEVVAENAMAVASTEGHWVILQNIHLVAKWLATLEKKMEEAFENPIPEFRLFLSAEPAADPAYHIIPQGILESAIKITNEPPIGMWANLHKALDNFNQETLEMCSKEAEFKAILFALCYFHAVVAERRKFGPQGWNRVYPFNFGDLTICVNVLYNYLEANPRVPWEDLRYLFGEIMYGGHITDDWDRRLCRTFLLEYMQPELVDGELLLAVGFTSPPNSDYPSYHQYIDECLPDETPYLYGLHPNAEIGYLTTVSERLFSVVFELQPRDAGAQAGGGATKEEIVRYTLDDIMDRVPEPFNLQELMGKVEELTPYTIVALQECERMNRLMGEIRRSLRELHLGLKGELTISGDMEKLMESLFMDKVPDSWTKLAYPSLLGLAAWFSDLCLRLVELENWSADFNLPAAVWLAGFFNPQSFLTAIMQQTARKNEWPLDKMCLNCDVTKRSKSDFTGPPREGAYVHGLYMEGARWDTAVGGIVESRMMELFPLMPVIYIKAVTQDKQETRSVYECPVYKTRLRGPTFVWTFNLKTKDKPTRWTLAGVALLLSV</sequence>
<dbReference type="Gene3D" id="3.10.490.20">
    <property type="match status" value="1"/>
</dbReference>
<dbReference type="FunFam" id="1.10.8.1220:FF:000001">
    <property type="entry name" value="Dynein axonemal heavy chain 5"/>
    <property type="match status" value="1"/>
</dbReference>